<dbReference type="SUPFAM" id="SSF52540">
    <property type="entry name" value="P-loop containing nucleoside triphosphate hydrolases"/>
    <property type="match status" value="1"/>
</dbReference>
<dbReference type="EMBL" id="CP157974">
    <property type="protein sequence ID" value="XBT79740.1"/>
    <property type="molecule type" value="Genomic_DNA"/>
</dbReference>
<evidence type="ECO:0000313" key="1">
    <source>
        <dbReference type="EMBL" id="XBT79740.1"/>
    </source>
</evidence>
<evidence type="ECO:0008006" key="2">
    <source>
        <dbReference type="Google" id="ProtNLM"/>
    </source>
</evidence>
<name>A0AAU7QVA9_9ACTN</name>
<accession>A0AAU7QVA9</accession>
<proteinExistence type="predicted"/>
<protein>
    <recommendedName>
        <fullName evidence="2">Helicase/secretion neighborhood CpaE-like protein</fullName>
    </recommendedName>
</protein>
<gene>
    <name evidence="1" type="ORF">ABIH81_18945</name>
</gene>
<dbReference type="Gene3D" id="3.40.50.300">
    <property type="entry name" value="P-loop containing nucleotide triphosphate hydrolases"/>
    <property type="match status" value="1"/>
</dbReference>
<dbReference type="RefSeq" id="WP_349876220.1">
    <property type="nucleotide sequence ID" value="NZ_CP157974.1"/>
</dbReference>
<dbReference type="InterPro" id="IPR027417">
    <property type="entry name" value="P-loop_NTPase"/>
</dbReference>
<dbReference type="AlphaFoldDB" id="A0AAU7QVA9"/>
<sequence>MGKSLVVAWGHEYVDEVLDALGPDVEVGVVVGKPTVAQWRGAPLVLIDARVLTLAAGMPAHPRMVVVAPEKVDGDRLVAAYRSWQADYPEVPVYHLPTGALAVRQLVAEAAKGEAAEVRVGVVGGHGGAGATTVAVALGLVAAEGGRRALLVDATGRGGVDDRLGTPADSLRVVDEPFRPLRAVERTAAEVKVVDLDRALEGGQIEVARQCDLVLLVANVQRNATATRWVAAKLSEAGVRWALVPTWMHDKAGQELAGEFGVRFLDEVPLEPPSVFSDGRVHLLDRCPLLDLARDLLRAAPYAAARVAA</sequence>
<organism evidence="1">
    <name type="scientific">Micromonospora sp. HUAS YX12</name>
    <dbReference type="NCBI Taxonomy" id="3156396"/>
    <lineage>
        <taxon>Bacteria</taxon>
        <taxon>Bacillati</taxon>
        <taxon>Actinomycetota</taxon>
        <taxon>Actinomycetes</taxon>
        <taxon>Micromonosporales</taxon>
        <taxon>Micromonosporaceae</taxon>
        <taxon>Micromonospora</taxon>
    </lineage>
</organism>
<reference evidence="1" key="1">
    <citation type="submission" date="2024-06" db="EMBL/GenBank/DDBJ databases">
        <title>Micromonospora sp. strain HUAS YX12 genome sequences.</title>
        <authorList>
            <person name="Mo P."/>
        </authorList>
    </citation>
    <scope>NUCLEOTIDE SEQUENCE</scope>
    <source>
        <strain evidence="1">HUAS YX12</strain>
    </source>
</reference>